<protein>
    <recommendedName>
        <fullName evidence="6">Choline transporter-like protein</fullName>
    </recommendedName>
</protein>
<feature type="transmembrane region" description="Helical" evidence="6">
    <location>
        <begin position="172"/>
        <end position="191"/>
    </location>
</feature>
<sequence>MGRLTPVLEGGRAAVGVEVEEALFVAAAVVEGADAGSEAEEFDRAEKHEACGSPQPLRQRQSDWQDVWAAFAFLLTVGVSVAWGVVFTLAGGLTGSLRQFTLQLGEGVCGGAAPAHVVAGAALGISSAGGCAVVSVLLLQRAPFAAIVLSILLLFVALLLLSAMAFHQAASLTGATLALLAVLQICWLCAVRSRIAFSAHLLAAASAVTQQFPALFLIPALLTVAFCGYLLWGLLVLYSAAKRMQCGDFAWADGVFAAVFAFSLAWVANFLSGVSRVTTAGVVGTWYFAGSEQMPPTPTWASFARATTTSFGSVCLGALLNTVVQLLGWACRLGLDSGSEFVDCCMACVQSLLGDFVAYCNSYAYVEVGIYGCSYAAAARRTWRLGQNCACPAAYNDVLVSGTLRVLAVCLAGVVAAAAAAACPGRSATVGSIVFVTVLLPLNSLLRVVSGVVRTLFVCFAELPDGLAASFPALHAALIASDDNFAAVHAHQRGAVPV</sequence>
<keyword evidence="8" id="KW-1185">Reference proteome</keyword>
<dbReference type="PANTHER" id="PTHR12385:SF4">
    <property type="entry name" value="PROTEIN PNS1"/>
    <property type="match status" value="1"/>
</dbReference>
<dbReference type="PANTHER" id="PTHR12385">
    <property type="entry name" value="CHOLINE TRANSPORTER-LIKE (SLC FAMILY 44)"/>
    <property type="match status" value="1"/>
</dbReference>
<dbReference type="RefSeq" id="XP_029228127.1">
    <property type="nucleotide sequence ID" value="XM_029371771.1"/>
</dbReference>
<keyword evidence="5 6" id="KW-0472">Membrane</keyword>
<feature type="transmembrane region" description="Helical" evidence="6">
    <location>
        <begin position="249"/>
        <end position="271"/>
    </location>
</feature>
<evidence type="ECO:0000256" key="5">
    <source>
        <dbReference type="ARBA" id="ARBA00023136"/>
    </source>
</evidence>
<feature type="transmembrane region" description="Helical" evidence="6">
    <location>
        <begin position="113"/>
        <end position="139"/>
    </location>
</feature>
<evidence type="ECO:0000313" key="8">
    <source>
        <dbReference type="Proteomes" id="UP000284403"/>
    </source>
</evidence>
<dbReference type="GeneID" id="40318477"/>
<feature type="transmembrane region" description="Helical" evidence="6">
    <location>
        <begin position="146"/>
        <end position="166"/>
    </location>
</feature>
<dbReference type="OrthoDB" id="44736at2759"/>
<evidence type="ECO:0000256" key="6">
    <source>
        <dbReference type="RuleBase" id="RU368066"/>
    </source>
</evidence>
<dbReference type="Pfam" id="PF04515">
    <property type="entry name" value="Choline_transpo"/>
    <property type="match status" value="1"/>
</dbReference>
<dbReference type="InterPro" id="IPR007603">
    <property type="entry name" value="Choline_transptr-like"/>
</dbReference>
<comment type="subcellular location">
    <subcellularLocation>
        <location evidence="6">Cell membrane</location>
        <topology evidence="6">Multi-pass membrane protein</topology>
    </subcellularLocation>
    <subcellularLocation>
        <location evidence="1">Membrane</location>
        <topology evidence="1">Multi-pass membrane protein</topology>
    </subcellularLocation>
</comment>
<accession>A0A3R7L0U9</accession>
<evidence type="ECO:0000256" key="1">
    <source>
        <dbReference type="ARBA" id="ARBA00004141"/>
    </source>
</evidence>
<organism evidence="7 8">
    <name type="scientific">Trypanosoma conorhini</name>
    <dbReference type="NCBI Taxonomy" id="83891"/>
    <lineage>
        <taxon>Eukaryota</taxon>
        <taxon>Discoba</taxon>
        <taxon>Euglenozoa</taxon>
        <taxon>Kinetoplastea</taxon>
        <taxon>Metakinetoplastina</taxon>
        <taxon>Trypanosomatida</taxon>
        <taxon>Trypanosomatidae</taxon>
        <taxon>Trypanosoma</taxon>
    </lineage>
</organism>
<dbReference type="AlphaFoldDB" id="A0A3R7L0U9"/>
<dbReference type="EMBL" id="MKKU01000263">
    <property type="protein sequence ID" value="RNF17411.1"/>
    <property type="molecule type" value="Genomic_DNA"/>
</dbReference>
<feature type="transmembrane region" description="Helical" evidence="6">
    <location>
        <begin position="212"/>
        <end position="237"/>
    </location>
</feature>
<evidence type="ECO:0000313" key="7">
    <source>
        <dbReference type="EMBL" id="RNF17411.1"/>
    </source>
</evidence>
<name>A0A3R7L0U9_9TRYP</name>
<feature type="transmembrane region" description="Helical" evidence="6">
    <location>
        <begin position="67"/>
        <end position="93"/>
    </location>
</feature>
<dbReference type="GO" id="GO:0005886">
    <property type="term" value="C:plasma membrane"/>
    <property type="evidence" value="ECO:0007669"/>
    <property type="project" value="UniProtKB-SubCell"/>
</dbReference>
<evidence type="ECO:0000256" key="4">
    <source>
        <dbReference type="ARBA" id="ARBA00022989"/>
    </source>
</evidence>
<dbReference type="GO" id="GO:0022857">
    <property type="term" value="F:transmembrane transporter activity"/>
    <property type="evidence" value="ECO:0007669"/>
    <property type="project" value="UniProtKB-UniRule"/>
</dbReference>
<keyword evidence="3 6" id="KW-0812">Transmembrane</keyword>
<feature type="transmembrane region" description="Helical" evidence="6">
    <location>
        <begin position="428"/>
        <end position="446"/>
    </location>
</feature>
<comment type="similarity">
    <text evidence="2 6">Belongs to the CTL (choline transporter-like) family.</text>
</comment>
<gene>
    <name evidence="7" type="ORF">Tco025E_04866</name>
</gene>
<keyword evidence="4 6" id="KW-1133">Transmembrane helix</keyword>
<comment type="caution">
    <text evidence="7">The sequence shown here is derived from an EMBL/GenBank/DDBJ whole genome shotgun (WGS) entry which is preliminary data.</text>
</comment>
<evidence type="ECO:0000256" key="3">
    <source>
        <dbReference type="ARBA" id="ARBA00022692"/>
    </source>
</evidence>
<dbReference type="Proteomes" id="UP000284403">
    <property type="component" value="Unassembled WGS sequence"/>
</dbReference>
<feature type="transmembrane region" description="Helical" evidence="6">
    <location>
        <begin position="404"/>
        <end position="422"/>
    </location>
</feature>
<evidence type="ECO:0000256" key="2">
    <source>
        <dbReference type="ARBA" id="ARBA00007168"/>
    </source>
</evidence>
<proteinExistence type="inferred from homology"/>
<reference evidence="7 8" key="1">
    <citation type="journal article" date="2018" name="BMC Genomics">
        <title>Genomic comparison of Trypanosoma conorhini and Trypanosoma rangeli to Trypanosoma cruzi strains of high and low virulence.</title>
        <authorList>
            <person name="Bradwell K.R."/>
            <person name="Koparde V.N."/>
            <person name="Matveyev A.V."/>
            <person name="Serrano M.G."/>
            <person name="Alves J.M."/>
            <person name="Parikh H."/>
            <person name="Huang B."/>
            <person name="Lee V."/>
            <person name="Espinosa-Alvarez O."/>
            <person name="Ortiz P.A."/>
            <person name="Costa-Martins A.G."/>
            <person name="Teixeira M.M."/>
            <person name="Buck G.A."/>
        </authorList>
    </citation>
    <scope>NUCLEOTIDE SEQUENCE [LARGE SCALE GENOMIC DNA]</scope>
    <source>
        <strain evidence="7 8">025E</strain>
    </source>
</reference>
<comment type="function">
    <text evidence="6">Choline transporter.</text>
</comment>